<organism evidence="9 10">
    <name type="scientific">Candidatus Uhrbacteria bacterium GW2011_GWE2_46_68</name>
    <dbReference type="NCBI Taxonomy" id="1618994"/>
    <lineage>
        <taxon>Bacteria</taxon>
        <taxon>Candidatus Uhriibacteriota</taxon>
    </lineage>
</organism>
<dbReference type="PATRIC" id="fig|1618994.3.peg.997"/>
<dbReference type="InterPro" id="IPR003753">
    <property type="entry name" value="Exonuc_VII_L"/>
</dbReference>
<evidence type="ECO:0000256" key="2">
    <source>
        <dbReference type="ARBA" id="ARBA00022722"/>
    </source>
</evidence>
<protein>
    <recommendedName>
        <fullName evidence="5">Exodeoxyribonuclease 7 large subunit</fullName>
        <ecNumber evidence="5">3.1.11.6</ecNumber>
    </recommendedName>
    <alternativeName>
        <fullName evidence="5">Exodeoxyribonuclease VII large subunit</fullName>
        <shortName evidence="5">Exonuclease VII large subunit</shortName>
    </alternativeName>
</protein>
<dbReference type="GO" id="GO:0003676">
    <property type="term" value="F:nucleic acid binding"/>
    <property type="evidence" value="ECO:0007669"/>
    <property type="project" value="InterPro"/>
</dbReference>
<feature type="domain" description="OB-fold nucleic acid binding" evidence="8">
    <location>
        <begin position="12"/>
        <end position="102"/>
    </location>
</feature>
<evidence type="ECO:0000256" key="3">
    <source>
        <dbReference type="ARBA" id="ARBA00022801"/>
    </source>
</evidence>
<evidence type="ECO:0000256" key="1">
    <source>
        <dbReference type="ARBA" id="ARBA00022490"/>
    </source>
</evidence>
<dbReference type="InterPro" id="IPR025824">
    <property type="entry name" value="OB-fold_nuc-bd_dom"/>
</dbReference>
<name>A0A0G1Q592_9BACT</name>
<reference evidence="9 10" key="1">
    <citation type="journal article" date="2015" name="Nature">
        <title>rRNA introns, odd ribosomes, and small enigmatic genomes across a large radiation of phyla.</title>
        <authorList>
            <person name="Brown C.T."/>
            <person name="Hug L.A."/>
            <person name="Thomas B.C."/>
            <person name="Sharon I."/>
            <person name="Castelle C.J."/>
            <person name="Singh A."/>
            <person name="Wilkins M.J."/>
            <person name="Williams K.H."/>
            <person name="Banfield J.F."/>
        </authorList>
    </citation>
    <scope>NUCLEOTIDE SEQUENCE [LARGE SCALE GENOMIC DNA]</scope>
</reference>
<feature type="domain" description="Exonuclease VII large subunit C-terminal" evidence="7">
    <location>
        <begin position="126"/>
        <end position="319"/>
    </location>
</feature>
<dbReference type="Proteomes" id="UP000034795">
    <property type="component" value="Unassembled WGS sequence"/>
</dbReference>
<comment type="function">
    <text evidence="5">Bidirectionally degrades single-stranded DNA into large acid-insoluble oligonucleotides, which are then degraded further into small acid-soluble oligonucleotides.</text>
</comment>
<dbReference type="NCBIfam" id="TIGR00237">
    <property type="entry name" value="xseA"/>
    <property type="match status" value="1"/>
</dbReference>
<comment type="similarity">
    <text evidence="5 6">Belongs to the XseA family.</text>
</comment>
<comment type="caution">
    <text evidence="9">The sequence shown here is derived from an EMBL/GenBank/DDBJ whole genome shotgun (WGS) entry which is preliminary data.</text>
</comment>
<dbReference type="EC" id="3.1.11.6" evidence="5"/>
<dbReference type="GO" id="GO:0005737">
    <property type="term" value="C:cytoplasm"/>
    <property type="evidence" value="ECO:0007669"/>
    <property type="project" value="UniProtKB-SubCell"/>
</dbReference>
<dbReference type="Pfam" id="PF13742">
    <property type="entry name" value="tRNA_anti_2"/>
    <property type="match status" value="1"/>
</dbReference>
<evidence type="ECO:0000259" key="8">
    <source>
        <dbReference type="Pfam" id="PF13742"/>
    </source>
</evidence>
<keyword evidence="1 5" id="KW-0963">Cytoplasm</keyword>
<dbReference type="Pfam" id="PF02601">
    <property type="entry name" value="Exonuc_VII_L"/>
    <property type="match status" value="1"/>
</dbReference>
<evidence type="ECO:0000313" key="9">
    <source>
        <dbReference type="EMBL" id="KKU40206.1"/>
    </source>
</evidence>
<evidence type="ECO:0000256" key="5">
    <source>
        <dbReference type="HAMAP-Rule" id="MF_00378"/>
    </source>
</evidence>
<comment type="subunit">
    <text evidence="5">Heterooligomer composed of large and small subunits.</text>
</comment>
<dbReference type="AlphaFoldDB" id="A0A0G1Q592"/>
<proteinExistence type="inferred from homology"/>
<keyword evidence="3 5" id="KW-0378">Hydrolase</keyword>
<evidence type="ECO:0000259" key="7">
    <source>
        <dbReference type="Pfam" id="PF02601"/>
    </source>
</evidence>
<dbReference type="EMBL" id="LCMS01000022">
    <property type="protein sequence ID" value="KKU40206.1"/>
    <property type="molecule type" value="Genomic_DNA"/>
</dbReference>
<gene>
    <name evidence="5" type="primary">xseA</name>
    <name evidence="9" type="ORF">UX57_C0022G0005</name>
</gene>
<dbReference type="GO" id="GO:0008855">
    <property type="term" value="F:exodeoxyribonuclease VII activity"/>
    <property type="evidence" value="ECO:0007669"/>
    <property type="project" value="UniProtKB-UniRule"/>
</dbReference>
<dbReference type="PANTHER" id="PTHR30008:SF0">
    <property type="entry name" value="EXODEOXYRIBONUCLEASE 7 LARGE SUBUNIT"/>
    <property type="match status" value="1"/>
</dbReference>
<dbReference type="GO" id="GO:0009318">
    <property type="term" value="C:exodeoxyribonuclease VII complex"/>
    <property type="evidence" value="ECO:0007669"/>
    <property type="project" value="UniProtKB-UniRule"/>
</dbReference>
<accession>A0A0G1Q592</accession>
<dbReference type="HAMAP" id="MF_00378">
    <property type="entry name" value="Exonuc_7_L"/>
    <property type="match status" value="1"/>
</dbReference>
<comment type="catalytic activity">
    <reaction evidence="5 6">
        <text>Exonucleolytic cleavage in either 5'- to 3'- or 3'- to 5'-direction to yield nucleoside 5'-phosphates.</text>
        <dbReference type="EC" id="3.1.11.6"/>
    </reaction>
</comment>
<dbReference type="STRING" id="1618994.UX57_C0022G0005"/>
<evidence type="ECO:0000256" key="4">
    <source>
        <dbReference type="ARBA" id="ARBA00022839"/>
    </source>
</evidence>
<evidence type="ECO:0000313" key="10">
    <source>
        <dbReference type="Proteomes" id="UP000034795"/>
    </source>
</evidence>
<dbReference type="PANTHER" id="PTHR30008">
    <property type="entry name" value="EXODEOXYRIBONUCLEASE 7 LARGE SUBUNIT"/>
    <property type="match status" value="1"/>
</dbReference>
<sequence length="410" mass="46393">MTTQKETTAISVGAYLALLNETLRSFASPDIAIEGEVSDYRVSQQKWISFDLKDEKEEAVLKCFATVWQIHTPIEDGMRVVVRGVSRVYERYGQLKLSVQEITPVGEGALRRTYELLKKRLEAEGLFDVSHKRPLPRFPEKIGMITSKDAAAYGDFLRILQNRWSGVEIIHANVHVQGKEAVEDILKAFGYFNALSATDRPEVLVLTRGGGGLEDLHAFNDEYVARAVFQSRIPVVCAVGHERDESLCDFVADVRASTPSNAAERVVPDREDMRREIDMMVRQHTYRLEEVMQAGHYVVDHTTRVVELMLEREHQKSVQTQEHFFLAEKRWLSILGDRLQQNLRLLGQVDPKRVLSRGYSLVTSKGHVVKDTALIVPGLEVKVQLAKGSFDAEVLRINGKGKQSLFTFSL</sequence>
<evidence type="ECO:0000256" key="6">
    <source>
        <dbReference type="RuleBase" id="RU004355"/>
    </source>
</evidence>
<dbReference type="GO" id="GO:0006308">
    <property type="term" value="P:DNA catabolic process"/>
    <property type="evidence" value="ECO:0007669"/>
    <property type="project" value="UniProtKB-UniRule"/>
</dbReference>
<comment type="subcellular location">
    <subcellularLocation>
        <location evidence="5 6">Cytoplasm</location>
    </subcellularLocation>
</comment>
<dbReference type="InterPro" id="IPR020579">
    <property type="entry name" value="Exonuc_VII_lsu_C"/>
</dbReference>
<keyword evidence="4 5" id="KW-0269">Exonuclease</keyword>
<keyword evidence="2 5" id="KW-0540">Nuclease</keyword>